<protein>
    <submittedName>
        <fullName evidence="1">Uncharacterized protein</fullName>
    </submittedName>
</protein>
<dbReference type="AlphaFoldDB" id="A0A644XBW8"/>
<name>A0A644XBW8_9ZZZZ</name>
<dbReference type="EMBL" id="VSSQ01002145">
    <property type="protein sequence ID" value="MPM13609.1"/>
    <property type="molecule type" value="Genomic_DNA"/>
</dbReference>
<comment type="caution">
    <text evidence="1">The sequence shown here is derived from an EMBL/GenBank/DDBJ whole genome shotgun (WGS) entry which is preliminary data.</text>
</comment>
<reference evidence="1" key="1">
    <citation type="submission" date="2019-08" db="EMBL/GenBank/DDBJ databases">
        <authorList>
            <person name="Kucharzyk K."/>
            <person name="Murdoch R.W."/>
            <person name="Higgins S."/>
            <person name="Loffler F."/>
        </authorList>
    </citation>
    <scope>NUCLEOTIDE SEQUENCE</scope>
</reference>
<sequence length="297" mass="34743">MITLKQILEAEFADANLEEISSLLQQHNLYVLIEESLGLINTHLKLKSKEIKTFGFSQISHIAAGVLIRINEYLHLLEYQQRTEEEENISYLCSSIFRRCLQILVIKMPEKSRELFSKSLYITLQDTCRLYGYDFNQLLQIFSILVIADEKQAIQSAPSSQKPKSKYKDLTPYYEWEGNKAKFDLFISLFSKYEICADTELDKIKLLFSIQFRNLSINLNVGNRRTVLQFFFYLKNNGFVSFHNCGGFYQVLQYHVIDYDAVFLKNGDPQRANGNQVRHSSWNTMKKLFENDLKALF</sequence>
<evidence type="ECO:0000313" key="1">
    <source>
        <dbReference type="EMBL" id="MPM13609.1"/>
    </source>
</evidence>
<gene>
    <name evidence="1" type="ORF">SDC9_59967</name>
</gene>
<proteinExistence type="predicted"/>
<accession>A0A644XBW8</accession>
<organism evidence="1">
    <name type="scientific">bioreactor metagenome</name>
    <dbReference type="NCBI Taxonomy" id="1076179"/>
    <lineage>
        <taxon>unclassified sequences</taxon>
        <taxon>metagenomes</taxon>
        <taxon>ecological metagenomes</taxon>
    </lineage>
</organism>